<evidence type="ECO:0000313" key="2">
    <source>
        <dbReference type="Proteomes" id="UP000051886"/>
    </source>
</evidence>
<dbReference type="Proteomes" id="UP000051886">
    <property type="component" value="Unassembled WGS sequence"/>
</dbReference>
<name>A0A0R2LMD1_9LACO</name>
<dbReference type="EMBL" id="JQCN01000031">
    <property type="protein sequence ID" value="KRN99492.1"/>
    <property type="molecule type" value="Genomic_DNA"/>
</dbReference>
<evidence type="ECO:0008006" key="3">
    <source>
        <dbReference type="Google" id="ProtNLM"/>
    </source>
</evidence>
<comment type="caution">
    <text evidence="1">The sequence shown here is derived from an EMBL/GenBank/DDBJ whole genome shotgun (WGS) entry which is preliminary data.</text>
</comment>
<protein>
    <recommendedName>
        <fullName evidence="3">Phage protein</fullName>
    </recommendedName>
</protein>
<keyword evidence="2" id="KW-1185">Reference proteome</keyword>
<evidence type="ECO:0000313" key="1">
    <source>
        <dbReference type="EMBL" id="KRN99492.1"/>
    </source>
</evidence>
<organism evidence="1 2">
    <name type="scientific">Ligilactobacillus pobuzihii</name>
    <dbReference type="NCBI Taxonomy" id="449659"/>
    <lineage>
        <taxon>Bacteria</taxon>
        <taxon>Bacillati</taxon>
        <taxon>Bacillota</taxon>
        <taxon>Bacilli</taxon>
        <taxon>Lactobacillales</taxon>
        <taxon>Lactobacillaceae</taxon>
        <taxon>Ligilactobacillus</taxon>
    </lineage>
</organism>
<dbReference type="RefSeq" id="WP_017868806.1">
    <property type="nucleotide sequence ID" value="NZ_BJYB01000024.1"/>
</dbReference>
<dbReference type="STRING" id="449659.IV66_GL001496"/>
<dbReference type="PATRIC" id="fig|449659.4.peg.1521"/>
<dbReference type="AlphaFoldDB" id="A0A0R2LMD1"/>
<gene>
    <name evidence="1" type="ORF">IV66_GL001496</name>
</gene>
<proteinExistence type="predicted"/>
<accession>A0A0R2LMD1</accession>
<sequence>MANKESKLEIKINDQFTITRDPYNYILNETKTVTDKDTGAVKQIRGGQWYYGKLEPALCGFIDHCDGMQDVEVRSVQDYIKLIKDAKNDALNALKREVEKYEQAVK</sequence>
<reference evidence="1 2" key="1">
    <citation type="journal article" date="2015" name="Genome Announc.">
        <title>Expanding the biotechnology potential of lactobacilli through comparative genomics of 213 strains and associated genera.</title>
        <authorList>
            <person name="Sun Z."/>
            <person name="Harris H.M."/>
            <person name="McCann A."/>
            <person name="Guo C."/>
            <person name="Argimon S."/>
            <person name="Zhang W."/>
            <person name="Yang X."/>
            <person name="Jeffery I.B."/>
            <person name="Cooney J.C."/>
            <person name="Kagawa T.F."/>
            <person name="Liu W."/>
            <person name="Song Y."/>
            <person name="Salvetti E."/>
            <person name="Wrobel A."/>
            <person name="Rasinkangas P."/>
            <person name="Parkhill J."/>
            <person name="Rea M.C."/>
            <person name="O'Sullivan O."/>
            <person name="Ritari J."/>
            <person name="Douillard F.P."/>
            <person name="Paul Ross R."/>
            <person name="Yang R."/>
            <person name="Briner A.E."/>
            <person name="Felis G.E."/>
            <person name="de Vos W.M."/>
            <person name="Barrangou R."/>
            <person name="Klaenhammer T.R."/>
            <person name="Caufield P.W."/>
            <person name="Cui Y."/>
            <person name="Zhang H."/>
            <person name="O'Toole P.W."/>
        </authorList>
    </citation>
    <scope>NUCLEOTIDE SEQUENCE [LARGE SCALE GENOMIC DNA]</scope>
    <source>
        <strain evidence="1 2">NBRC 103219</strain>
    </source>
</reference>